<dbReference type="AlphaFoldDB" id="A0A921NQL9"/>
<dbReference type="Gene3D" id="1.20.1050.10">
    <property type="match status" value="1"/>
</dbReference>
<evidence type="ECO:0000259" key="1">
    <source>
        <dbReference type="PROSITE" id="PS50404"/>
    </source>
</evidence>
<dbReference type="EMBL" id="APKE01000014">
    <property type="protein sequence ID" value="KAF0676522.1"/>
    <property type="molecule type" value="Genomic_DNA"/>
</dbReference>
<feature type="domain" description="GST C-terminal" evidence="2">
    <location>
        <begin position="80"/>
        <end position="200"/>
    </location>
</feature>
<protein>
    <submittedName>
        <fullName evidence="3">Glutathione S-transferase</fullName>
        <ecNumber evidence="3">2.5.1.18</ecNumber>
    </submittedName>
</protein>
<dbReference type="SUPFAM" id="SSF52833">
    <property type="entry name" value="Thioredoxin-like"/>
    <property type="match status" value="1"/>
</dbReference>
<dbReference type="PROSITE" id="PS50405">
    <property type="entry name" value="GST_CTER"/>
    <property type="match status" value="1"/>
</dbReference>
<dbReference type="InterPro" id="IPR004045">
    <property type="entry name" value="Glutathione_S-Trfase_N"/>
</dbReference>
<organism evidence="3 4">
    <name type="scientific">Profundibacterium mesophilum KAUST100406-0324</name>
    <dbReference type="NCBI Taxonomy" id="1037889"/>
    <lineage>
        <taxon>Bacteria</taxon>
        <taxon>Pseudomonadati</taxon>
        <taxon>Pseudomonadota</taxon>
        <taxon>Alphaproteobacteria</taxon>
        <taxon>Rhodobacterales</taxon>
        <taxon>Roseobacteraceae</taxon>
        <taxon>Profundibacterium</taxon>
    </lineage>
</organism>
<evidence type="ECO:0000313" key="4">
    <source>
        <dbReference type="Proteomes" id="UP000698242"/>
    </source>
</evidence>
<reference evidence="3" key="1">
    <citation type="submission" date="2013-03" db="EMBL/GenBank/DDBJ databases">
        <title>Genome Sequence of the Profundibacterium mesophilum strain KAUST100406-0324T from Red Sea, a novel genus in the family Rhodobacteraceae.</title>
        <authorList>
            <person name="Essack M."/>
            <person name="Alam I."/>
            <person name="Lafi F."/>
            <person name="Alawi W."/>
            <person name="Kamanu F."/>
            <person name="Al-Suwailem A."/>
            <person name="Lee O.O."/>
            <person name="Xu Y."/>
            <person name="Bajic V."/>
            <person name="Qian P.-Y."/>
            <person name="Archer J."/>
        </authorList>
    </citation>
    <scope>NUCLEOTIDE SEQUENCE</scope>
    <source>
        <strain evidence="3">KAUST100406-0324</strain>
    </source>
</reference>
<dbReference type="SFLD" id="SFLDS00019">
    <property type="entry name" value="Glutathione_Transferase_(cytos"/>
    <property type="match status" value="1"/>
</dbReference>
<dbReference type="PANTHER" id="PTHR44051">
    <property type="entry name" value="GLUTATHIONE S-TRANSFERASE-RELATED"/>
    <property type="match status" value="1"/>
</dbReference>
<dbReference type="OrthoDB" id="9810080at2"/>
<dbReference type="RefSeq" id="WP_159964648.1">
    <property type="nucleotide sequence ID" value="NZ_APKE01000014.1"/>
</dbReference>
<evidence type="ECO:0000313" key="3">
    <source>
        <dbReference type="EMBL" id="KAF0676522.1"/>
    </source>
</evidence>
<dbReference type="InterPro" id="IPR036249">
    <property type="entry name" value="Thioredoxin-like_sf"/>
</dbReference>
<dbReference type="InterPro" id="IPR040079">
    <property type="entry name" value="Glutathione_S-Trfase"/>
</dbReference>
<sequence length="200" mass="22210">MLELIGTLKSRSFRPAWLLEELGLPYTHRDLPPRSEAVHAVNPSGKIPVLLTEEGTPLTDSTAILTWLSDREGRFSCPPGSTARARQDAITHFLLDELDACLWTAARHSFVLPEERRLPAIKDSLRWEYDRGLERLSRILSDGRAFLAGDTLTVPDIIAVHCGNWAHAAGFAPGDDVIAAYMSRLRQRPAYRAVAVRMAG</sequence>
<dbReference type="SUPFAM" id="SSF47616">
    <property type="entry name" value="GST C-terminal domain-like"/>
    <property type="match status" value="1"/>
</dbReference>
<evidence type="ECO:0000259" key="2">
    <source>
        <dbReference type="PROSITE" id="PS50405"/>
    </source>
</evidence>
<dbReference type="Pfam" id="PF13409">
    <property type="entry name" value="GST_N_2"/>
    <property type="match status" value="1"/>
</dbReference>
<name>A0A921NQL9_9RHOB</name>
<dbReference type="InterPro" id="IPR036282">
    <property type="entry name" value="Glutathione-S-Trfase_C_sf"/>
</dbReference>
<feature type="domain" description="GST N-terminal" evidence="1">
    <location>
        <begin position="1"/>
        <end position="76"/>
    </location>
</feature>
<dbReference type="GO" id="GO:0004364">
    <property type="term" value="F:glutathione transferase activity"/>
    <property type="evidence" value="ECO:0007669"/>
    <property type="project" value="UniProtKB-EC"/>
</dbReference>
<dbReference type="Gene3D" id="3.40.30.10">
    <property type="entry name" value="Glutaredoxin"/>
    <property type="match status" value="1"/>
</dbReference>
<gene>
    <name evidence="3" type="ORF">PMES_01254</name>
</gene>
<keyword evidence="3" id="KW-0808">Transferase</keyword>
<dbReference type="InterPro" id="IPR004046">
    <property type="entry name" value="GST_C"/>
</dbReference>
<dbReference type="Proteomes" id="UP000698242">
    <property type="component" value="Unassembled WGS sequence"/>
</dbReference>
<dbReference type="PROSITE" id="PS50404">
    <property type="entry name" value="GST_NTER"/>
    <property type="match status" value="1"/>
</dbReference>
<dbReference type="CDD" id="cd03046">
    <property type="entry name" value="GST_N_GTT1_like"/>
    <property type="match status" value="1"/>
</dbReference>
<comment type="caution">
    <text evidence="3">The sequence shown here is derived from an EMBL/GenBank/DDBJ whole genome shotgun (WGS) entry which is preliminary data.</text>
</comment>
<dbReference type="EC" id="2.5.1.18" evidence="3"/>
<accession>A0A921NQL9</accession>
<dbReference type="Pfam" id="PF00043">
    <property type="entry name" value="GST_C"/>
    <property type="match status" value="1"/>
</dbReference>
<keyword evidence="4" id="KW-1185">Reference proteome</keyword>
<dbReference type="PANTHER" id="PTHR44051:SF8">
    <property type="entry name" value="GLUTATHIONE S-TRANSFERASE GSTA"/>
    <property type="match status" value="1"/>
</dbReference>
<dbReference type="InterPro" id="IPR010987">
    <property type="entry name" value="Glutathione-S-Trfase_C-like"/>
</dbReference>
<proteinExistence type="predicted"/>